<dbReference type="Proteomes" id="UP001362999">
    <property type="component" value="Unassembled WGS sequence"/>
</dbReference>
<dbReference type="EMBL" id="JAWWNJ010000095">
    <property type="protein sequence ID" value="KAK6997026.1"/>
    <property type="molecule type" value="Genomic_DNA"/>
</dbReference>
<comment type="caution">
    <text evidence="1">The sequence shown here is derived from an EMBL/GenBank/DDBJ whole genome shotgun (WGS) entry which is preliminary data.</text>
</comment>
<name>A0AAW0A110_9AGAR</name>
<evidence type="ECO:0000313" key="1">
    <source>
        <dbReference type="EMBL" id="KAK6997026.1"/>
    </source>
</evidence>
<evidence type="ECO:0000313" key="2">
    <source>
        <dbReference type="Proteomes" id="UP001362999"/>
    </source>
</evidence>
<proteinExistence type="predicted"/>
<reference evidence="1 2" key="1">
    <citation type="journal article" date="2024" name="J Genomics">
        <title>Draft genome sequencing and assembly of Favolaschia claudopus CIRM-BRFM 2984 isolated from oak limbs.</title>
        <authorList>
            <person name="Navarro D."/>
            <person name="Drula E."/>
            <person name="Chaduli D."/>
            <person name="Cazenave R."/>
            <person name="Ahrendt S."/>
            <person name="Wang J."/>
            <person name="Lipzen A."/>
            <person name="Daum C."/>
            <person name="Barry K."/>
            <person name="Grigoriev I.V."/>
            <person name="Favel A."/>
            <person name="Rosso M.N."/>
            <person name="Martin F."/>
        </authorList>
    </citation>
    <scope>NUCLEOTIDE SEQUENCE [LARGE SCALE GENOMIC DNA]</scope>
    <source>
        <strain evidence="1 2">CIRM-BRFM 2984</strain>
    </source>
</reference>
<protein>
    <submittedName>
        <fullName evidence="1">Uncharacterized protein</fullName>
    </submittedName>
</protein>
<organism evidence="1 2">
    <name type="scientific">Favolaschia claudopus</name>
    <dbReference type="NCBI Taxonomy" id="2862362"/>
    <lineage>
        <taxon>Eukaryota</taxon>
        <taxon>Fungi</taxon>
        <taxon>Dikarya</taxon>
        <taxon>Basidiomycota</taxon>
        <taxon>Agaricomycotina</taxon>
        <taxon>Agaricomycetes</taxon>
        <taxon>Agaricomycetidae</taxon>
        <taxon>Agaricales</taxon>
        <taxon>Marasmiineae</taxon>
        <taxon>Mycenaceae</taxon>
        <taxon>Favolaschia</taxon>
    </lineage>
</organism>
<keyword evidence="2" id="KW-1185">Reference proteome</keyword>
<gene>
    <name evidence="1" type="ORF">R3P38DRAFT_1952386</name>
</gene>
<accession>A0AAW0A110</accession>
<dbReference type="AlphaFoldDB" id="A0AAW0A110"/>
<sequence>MIRFPFHGFYRKYSIFEQNHLELDPRWKIPQDSNPLSLQLLFLVCTPWRTLTPPPTPSKGPSTDYPGVGPRHGQFPSMTSPLSTMVLFRRHSIQSPHYPIPPVCRQRRLPRIALSRPILYRLAAPKFNSLWWTTPVCSSTLHVPFSTCAPSLHLLRSSSVSRVVRHTFQHQPQPPRDNTVCLTSATSMSGSSFLRSRHSAARSNEIPSSLWMISSTCERRLALRYLASWLWKFNMSACDAFRSSSMSAFPVSHTNTVDRRKDVRAWDPRSALHIFTFILYSSIHASSPNHFLCPHSTLVIGVSR</sequence>